<dbReference type="InterPro" id="IPR012340">
    <property type="entry name" value="NA-bd_OB-fold"/>
</dbReference>
<dbReference type="Gene3D" id="2.40.50.140">
    <property type="entry name" value="Nucleic acid-binding proteins"/>
    <property type="match status" value="1"/>
</dbReference>
<sequence length="793" mass="84982">MADASDASESSESSASSRPAKQRRLEVPSSLQSLFARSEDPRAHGGRTRRVPHVEGNFATLVFVPIKPKPLWEAIGSAAVAALQRLGASEATMVAKEGTGWHISLSPLLMLRRQFIRPFEERLRKVVDSLQVPESLQEQIWFNETLDVFASPEGDRYFAGVSVSDASARWLRGLAQRLRGCAQDFGLEISDHDLETLQLHCSLAWTMSSLTLPGEPKESPFGRVWSLEDRLPQVPSLRAHALRLRVGDRTQVVPFPGCDGSDSESESQWRPRKCGQSQELQRWERLWIHRALDTLGLGLRDIGSGTDVFVHIKDCTDGKQPLTGDILSFVMEPSASKPGQMVAKSVEGGTGAKEMFPGPQEPAPEVPGTGTHVGKVRTWNDSKGYGFIDLPGQPNVWLHVKECVNTQPQVGDWVRFDVQPSETKQGQMVAKNVTGGSQPLGSRPGFGPVRTGDLSGAATAYSPYAGASFAGAAPQAVATGGYVVQQGMPMQQQVGMQQYGGMQGQYVQQGQMGQMAMQPQQQLDGTMQAQYVQQGQMGQMAMQPQQQLDGTMQAQYAQQGQMGQMGQVAMQPQQVGMQPQNGYQQYAVQQPQMQQYGMQQQGMQMQPQYQQGYQPGMQMGMQPQGYQQMGMQPQQMQFQQAMPMQQPGMQPMQQGFMQQVPQQQMGQPMMQPDMQTGFSMGAAGMDPNAQMSLSGVAPAAASIAAPAASLALDAATAPALAPAEAPPLETAPPPAEPAAVQAAPEAAPAPEAAAAPAAPAPAAPAEAAAEPAAEPAAATPEADASAVAAATPQ</sequence>
<evidence type="ECO:0000256" key="7">
    <source>
        <dbReference type="SAM" id="MobiDB-lite"/>
    </source>
</evidence>
<dbReference type="PANTHER" id="PTHR13522:SF3">
    <property type="entry name" value="U6 SNRNA PHOSPHODIESTERASE 1"/>
    <property type="match status" value="1"/>
</dbReference>
<feature type="compositionally biased region" description="Low complexity" evidence="7">
    <location>
        <begin position="1"/>
        <end position="17"/>
    </location>
</feature>
<feature type="region of interest" description="Disordered" evidence="7">
    <location>
        <begin position="724"/>
        <end position="793"/>
    </location>
</feature>
<dbReference type="GO" id="GO:0034477">
    <property type="term" value="P:U6 snRNA 3'-end processing"/>
    <property type="evidence" value="ECO:0007669"/>
    <property type="project" value="InterPro"/>
</dbReference>
<feature type="compositionally biased region" description="Low complexity" evidence="7">
    <location>
        <begin position="737"/>
        <end position="757"/>
    </location>
</feature>
<dbReference type="Proteomes" id="UP001152797">
    <property type="component" value="Unassembled WGS sequence"/>
</dbReference>
<dbReference type="PROSITE" id="PS51857">
    <property type="entry name" value="CSD_2"/>
    <property type="match status" value="1"/>
</dbReference>
<feature type="region of interest" description="Disordered" evidence="7">
    <location>
        <begin position="1"/>
        <end position="51"/>
    </location>
</feature>
<dbReference type="Pfam" id="PF09749">
    <property type="entry name" value="HVSL"/>
    <property type="match status" value="1"/>
</dbReference>
<dbReference type="GO" id="GO:0005634">
    <property type="term" value="C:nucleus"/>
    <property type="evidence" value="ECO:0007669"/>
    <property type="project" value="TreeGrafter"/>
</dbReference>
<keyword evidence="10" id="KW-0269">Exonuclease</keyword>
<keyword evidence="3" id="KW-0456">Lyase</keyword>
<feature type="compositionally biased region" description="Low complexity" evidence="7">
    <location>
        <begin position="763"/>
        <end position="793"/>
    </location>
</feature>
<proteinExistence type="predicted"/>
<keyword evidence="1" id="KW-0540">Nuclease</keyword>
<dbReference type="EMBL" id="CAMXCT020000473">
    <property type="protein sequence ID" value="CAL1132670.1"/>
    <property type="molecule type" value="Genomic_DNA"/>
</dbReference>
<dbReference type="GO" id="GO:0016829">
    <property type="term" value="F:lyase activity"/>
    <property type="evidence" value="ECO:0007669"/>
    <property type="project" value="UniProtKB-KW"/>
</dbReference>
<name>A0A9P1FLY7_9DINO</name>
<evidence type="ECO:0000313" key="9">
    <source>
        <dbReference type="EMBL" id="CAI3979295.1"/>
    </source>
</evidence>
<evidence type="ECO:0000256" key="1">
    <source>
        <dbReference type="ARBA" id="ARBA00022722"/>
    </source>
</evidence>
<keyword evidence="4" id="KW-0539">Nucleus</keyword>
<gene>
    <name evidence="9" type="ORF">C1SCF055_LOCUS7257</name>
</gene>
<accession>A0A9P1FLY7</accession>
<reference evidence="9" key="1">
    <citation type="submission" date="2022-10" db="EMBL/GenBank/DDBJ databases">
        <authorList>
            <person name="Chen Y."/>
            <person name="Dougan E. K."/>
            <person name="Chan C."/>
            <person name="Rhodes N."/>
            <person name="Thang M."/>
        </authorList>
    </citation>
    <scope>NUCLEOTIDE SEQUENCE</scope>
</reference>
<dbReference type="OrthoDB" id="445109at2759"/>
<protein>
    <recommendedName>
        <fullName evidence="5">U6 snRNA phosphodiesterase 1</fullName>
    </recommendedName>
    <alternativeName>
        <fullName evidence="6">3'-5' RNA exonuclease USB1</fullName>
    </alternativeName>
</protein>
<dbReference type="SUPFAM" id="SSF50249">
    <property type="entry name" value="Nucleic acid-binding proteins"/>
    <property type="match status" value="1"/>
</dbReference>
<organism evidence="9">
    <name type="scientific">Cladocopium goreaui</name>
    <dbReference type="NCBI Taxonomy" id="2562237"/>
    <lineage>
        <taxon>Eukaryota</taxon>
        <taxon>Sar</taxon>
        <taxon>Alveolata</taxon>
        <taxon>Dinophyceae</taxon>
        <taxon>Suessiales</taxon>
        <taxon>Symbiodiniaceae</taxon>
        <taxon>Cladocopium</taxon>
    </lineage>
</organism>
<dbReference type="InterPro" id="IPR002059">
    <property type="entry name" value="CSP_DNA-bd"/>
</dbReference>
<evidence type="ECO:0000256" key="4">
    <source>
        <dbReference type="ARBA" id="ARBA00023242"/>
    </source>
</evidence>
<evidence type="ECO:0000256" key="5">
    <source>
        <dbReference type="ARBA" id="ARBA00029543"/>
    </source>
</evidence>
<reference evidence="10 11" key="2">
    <citation type="submission" date="2024-05" db="EMBL/GenBank/DDBJ databases">
        <authorList>
            <person name="Chen Y."/>
            <person name="Shah S."/>
            <person name="Dougan E. K."/>
            <person name="Thang M."/>
            <person name="Chan C."/>
        </authorList>
    </citation>
    <scope>NUCLEOTIDE SEQUENCE [LARGE SCALE GENOMIC DNA]</scope>
</reference>
<dbReference type="EMBL" id="CAMXCT010000473">
    <property type="protein sequence ID" value="CAI3979295.1"/>
    <property type="molecule type" value="Genomic_DNA"/>
</dbReference>
<dbReference type="AlphaFoldDB" id="A0A9P1FLY7"/>
<dbReference type="GO" id="GO:0000175">
    <property type="term" value="F:3'-5'-RNA exonuclease activity"/>
    <property type="evidence" value="ECO:0007669"/>
    <property type="project" value="TreeGrafter"/>
</dbReference>
<dbReference type="GO" id="GO:0003676">
    <property type="term" value="F:nucleic acid binding"/>
    <property type="evidence" value="ECO:0007669"/>
    <property type="project" value="InterPro"/>
</dbReference>
<dbReference type="Gene3D" id="3.90.1140.10">
    <property type="entry name" value="Cyclic phosphodiesterase"/>
    <property type="match status" value="1"/>
</dbReference>
<dbReference type="EMBL" id="CAMXCT030000473">
    <property type="protein sequence ID" value="CAL4766607.1"/>
    <property type="molecule type" value="Genomic_DNA"/>
</dbReference>
<keyword evidence="11" id="KW-1185">Reference proteome</keyword>
<evidence type="ECO:0000259" key="8">
    <source>
        <dbReference type="PROSITE" id="PS51857"/>
    </source>
</evidence>
<evidence type="ECO:0000313" key="10">
    <source>
        <dbReference type="EMBL" id="CAL4766607.1"/>
    </source>
</evidence>
<evidence type="ECO:0000256" key="3">
    <source>
        <dbReference type="ARBA" id="ARBA00023239"/>
    </source>
</evidence>
<evidence type="ECO:0000256" key="6">
    <source>
        <dbReference type="ARBA" id="ARBA00030030"/>
    </source>
</evidence>
<keyword evidence="2" id="KW-0378">Hydrolase</keyword>
<dbReference type="InterPro" id="IPR027521">
    <property type="entry name" value="Usb1"/>
</dbReference>
<evidence type="ECO:0000256" key="2">
    <source>
        <dbReference type="ARBA" id="ARBA00022801"/>
    </source>
</evidence>
<comment type="caution">
    <text evidence="9">The sequence shown here is derived from an EMBL/GenBank/DDBJ whole genome shotgun (WGS) entry which is preliminary data.</text>
</comment>
<evidence type="ECO:0000313" key="11">
    <source>
        <dbReference type="Proteomes" id="UP001152797"/>
    </source>
</evidence>
<dbReference type="PANTHER" id="PTHR13522">
    <property type="entry name" value="U6 SNRNA PHOSPHODIESTERASE 1"/>
    <property type="match status" value="1"/>
</dbReference>
<feature type="domain" description="CSD" evidence="8">
    <location>
        <begin position="371"/>
        <end position="435"/>
    </location>
</feature>